<dbReference type="AlphaFoldDB" id="A9H8R0"/>
<feature type="region of interest" description="Disordered" evidence="1">
    <location>
        <begin position="93"/>
        <end position="126"/>
    </location>
</feature>
<name>A9H8R0_GLUDA</name>
<proteinExistence type="predicted"/>
<keyword evidence="3" id="KW-1185">Reference proteome</keyword>
<feature type="region of interest" description="Disordered" evidence="1">
    <location>
        <begin position="180"/>
        <end position="199"/>
    </location>
</feature>
<dbReference type="KEGG" id="gdi:GDI0622"/>
<sequence length="199" mass="20121">MRKDNGNFDNYGKYGTGCGAAGKRGTHTPFRQVFEKILFPSRSGLRVADGRVAGIDVGARAVAAMGTLLPLMAAAGTWAGGFVAAHSAHATPTHSATHAAAAHAAPHSSTHTAAHASAESPHAAAHAAKPVMAAHAVARMAVRIGAVIAACRQKGGAGDQQAAQQGPGMGHGQVRKAMNRSVDDVAPGRGGKETVCNRI</sequence>
<accession>A9H8R0</accession>
<reference evidence="2 3" key="1">
    <citation type="journal article" date="2009" name="BMC Genomics">
        <title>Complete genome sequence of the sugarcane nitrogen-fixing endophyte Gluconacetobacter diazotrophicus Pal5.</title>
        <authorList>
            <person name="Bertalan M."/>
            <person name="Albano R."/>
            <person name="Padua V."/>
            <person name="Rouws L."/>
            <person name="Rojas C."/>
            <person name="Hemerly A."/>
            <person name="Teixeira K."/>
            <person name="Schwab S."/>
            <person name="Araujo J."/>
            <person name="Oliveira A."/>
            <person name="Franca L."/>
            <person name="Magalhaes V."/>
            <person name="Alqueres S."/>
            <person name="Cardoso A."/>
            <person name="Almeida W."/>
            <person name="Loureiro M.M."/>
            <person name="Nogueira E."/>
            <person name="Cidade D."/>
            <person name="Oliveira D."/>
            <person name="Simao T."/>
            <person name="Macedo J."/>
            <person name="Valadao A."/>
            <person name="Dreschsel M."/>
            <person name="Freitas F."/>
            <person name="Vidal M."/>
            <person name="Guedes H."/>
            <person name="Rodrigues E."/>
            <person name="Meneses C."/>
            <person name="Brioso P."/>
            <person name="Pozzer L."/>
            <person name="Figueiredo D."/>
            <person name="Montano H."/>
            <person name="Junior J."/>
            <person name="Filho G."/>
            <person name="Flores V."/>
            <person name="Ferreira B."/>
            <person name="Branco A."/>
            <person name="Gonzalez P."/>
            <person name="Guillobel H."/>
            <person name="Lemos M."/>
            <person name="Seibel L."/>
            <person name="Macedo J."/>
            <person name="Alves-Ferreira M."/>
            <person name="Sachetto-Martins G."/>
            <person name="Coelho A."/>
            <person name="Santos E."/>
            <person name="Amaral G."/>
            <person name="Neves A."/>
            <person name="Pacheco A.B."/>
            <person name="Carvalho D."/>
            <person name="Lery L."/>
            <person name="Bisch P."/>
            <person name="Rossle S.C."/>
            <person name="Urmenyi T."/>
            <person name="Kruger W.V."/>
            <person name="Martins O."/>
            <person name="Baldani J.I."/>
            <person name="Ferreira P.C."/>
        </authorList>
    </citation>
    <scope>NUCLEOTIDE SEQUENCE [LARGE SCALE GENOMIC DNA]</scope>
    <source>
        <strain evidence="3">ATCC 49037 / DSM 5601 / CCUG 37298 / CIP 103539 / LMG 7603 / PAl5</strain>
    </source>
</reference>
<dbReference type="EMBL" id="AM889285">
    <property type="protein sequence ID" value="CAP54565.1"/>
    <property type="molecule type" value="Genomic_DNA"/>
</dbReference>
<dbReference type="Proteomes" id="UP000001176">
    <property type="component" value="Chromosome"/>
</dbReference>
<gene>
    <name evidence="2" type="ordered locus">GDI0622</name>
</gene>
<evidence type="ECO:0000313" key="3">
    <source>
        <dbReference type="Proteomes" id="UP000001176"/>
    </source>
</evidence>
<evidence type="ECO:0000313" key="2">
    <source>
        <dbReference type="EMBL" id="CAP54565.1"/>
    </source>
</evidence>
<protein>
    <submittedName>
        <fullName evidence="2">Uncharacterized protein</fullName>
    </submittedName>
</protein>
<organism evidence="2 3">
    <name type="scientific">Gluconacetobacter diazotrophicus (strain ATCC 49037 / DSM 5601 / CCUG 37298 / CIP 103539 / LMG 7603 / PAl5)</name>
    <dbReference type="NCBI Taxonomy" id="272568"/>
    <lineage>
        <taxon>Bacteria</taxon>
        <taxon>Pseudomonadati</taxon>
        <taxon>Pseudomonadota</taxon>
        <taxon>Alphaproteobacteria</taxon>
        <taxon>Acetobacterales</taxon>
        <taxon>Acetobacteraceae</taxon>
        <taxon>Gluconacetobacter</taxon>
    </lineage>
</organism>
<evidence type="ECO:0000256" key="1">
    <source>
        <dbReference type="SAM" id="MobiDB-lite"/>
    </source>
</evidence>